<dbReference type="EMBL" id="JADOUE010000001">
    <property type="protein sequence ID" value="MBG6122988.1"/>
    <property type="molecule type" value="Genomic_DNA"/>
</dbReference>
<evidence type="ECO:0000313" key="1">
    <source>
        <dbReference type="EMBL" id="MBG6122988.1"/>
    </source>
</evidence>
<organism evidence="1 2">
    <name type="scientific">Corynebacterium aquatimens</name>
    <dbReference type="NCBI Taxonomy" id="1190508"/>
    <lineage>
        <taxon>Bacteria</taxon>
        <taxon>Bacillati</taxon>
        <taxon>Actinomycetota</taxon>
        <taxon>Actinomycetes</taxon>
        <taxon>Mycobacteriales</taxon>
        <taxon>Corynebacteriaceae</taxon>
        <taxon>Corynebacterium</taxon>
    </lineage>
</organism>
<comment type="caution">
    <text evidence="1">The sequence shown here is derived from an EMBL/GenBank/DDBJ whole genome shotgun (WGS) entry which is preliminary data.</text>
</comment>
<keyword evidence="2" id="KW-1185">Reference proteome</keyword>
<dbReference type="Proteomes" id="UP000658613">
    <property type="component" value="Unassembled WGS sequence"/>
</dbReference>
<evidence type="ECO:0008006" key="3">
    <source>
        <dbReference type="Google" id="ProtNLM"/>
    </source>
</evidence>
<dbReference type="RefSeq" id="WP_196825288.1">
    <property type="nucleotide sequence ID" value="NZ_CP046980.1"/>
</dbReference>
<protein>
    <recommendedName>
        <fullName evidence="3">Asp23/Gls24 family envelope stress response protein</fullName>
    </recommendedName>
</protein>
<gene>
    <name evidence="1" type="ORF">IW254_001957</name>
</gene>
<proteinExistence type="predicted"/>
<dbReference type="AlphaFoldDB" id="A0A931E5W2"/>
<reference evidence="1" key="1">
    <citation type="submission" date="2020-11" db="EMBL/GenBank/DDBJ databases">
        <title>Sequencing the genomes of 1000 actinobacteria strains.</title>
        <authorList>
            <person name="Klenk H.-P."/>
        </authorList>
    </citation>
    <scope>NUCLEOTIDE SEQUENCE</scope>
    <source>
        <strain evidence="1">DSM 45632</strain>
    </source>
</reference>
<accession>A0A931E5W2</accession>
<sequence>MSSLSLETAREIADAVASIPGVAELHPGRYGNAVYRTQGGMVEGLNLREPSQQEPGEVLEVHLVYDVAARRTIDAVAAEVREKVSSISDAKGSESGTGISAVDVIFADAR</sequence>
<evidence type="ECO:0000313" key="2">
    <source>
        <dbReference type="Proteomes" id="UP000658613"/>
    </source>
</evidence>
<name>A0A931E5W2_9CORY</name>